<dbReference type="GO" id="GO:0005886">
    <property type="term" value="C:plasma membrane"/>
    <property type="evidence" value="ECO:0007669"/>
    <property type="project" value="TreeGrafter"/>
</dbReference>
<gene>
    <name evidence="9" type="ORF">QBC37DRAFT_476847</name>
</gene>
<feature type="transmembrane region" description="Helical" evidence="7">
    <location>
        <begin position="204"/>
        <end position="223"/>
    </location>
</feature>
<dbReference type="PROSITE" id="PS50850">
    <property type="entry name" value="MFS"/>
    <property type="match status" value="1"/>
</dbReference>
<reference evidence="9" key="2">
    <citation type="submission" date="2023-05" db="EMBL/GenBank/DDBJ databases">
        <authorList>
            <consortium name="Lawrence Berkeley National Laboratory"/>
            <person name="Steindorff A."/>
            <person name="Hensen N."/>
            <person name="Bonometti L."/>
            <person name="Westerberg I."/>
            <person name="Brannstrom I.O."/>
            <person name="Guillou S."/>
            <person name="Cros-Aarteil S."/>
            <person name="Calhoun S."/>
            <person name="Haridas S."/>
            <person name="Kuo A."/>
            <person name="Mondo S."/>
            <person name="Pangilinan J."/>
            <person name="Riley R."/>
            <person name="Labutti K."/>
            <person name="Andreopoulos B."/>
            <person name="Lipzen A."/>
            <person name="Chen C."/>
            <person name="Yanf M."/>
            <person name="Daum C."/>
            <person name="Ng V."/>
            <person name="Clum A."/>
            <person name="Ohm R."/>
            <person name="Martin F."/>
            <person name="Silar P."/>
            <person name="Natvig D."/>
            <person name="Lalanne C."/>
            <person name="Gautier V."/>
            <person name="Ament-Velasquez S.L."/>
            <person name="Kruys A."/>
            <person name="Hutchinson M.I."/>
            <person name="Powell A.J."/>
            <person name="Barry K."/>
            <person name="Miller A.N."/>
            <person name="Grigoriev I.V."/>
            <person name="Debuchy R."/>
            <person name="Gladieux P."/>
            <person name="Thoren M.H."/>
            <person name="Johannesson H."/>
        </authorList>
    </citation>
    <scope>NUCLEOTIDE SEQUENCE</scope>
    <source>
        <strain evidence="9">PSN293</strain>
    </source>
</reference>
<keyword evidence="3 7" id="KW-0812">Transmembrane</keyword>
<comment type="subcellular location">
    <subcellularLocation>
        <location evidence="1">Membrane</location>
        <topology evidence="1">Multi-pass membrane protein</topology>
    </subcellularLocation>
</comment>
<evidence type="ECO:0000256" key="7">
    <source>
        <dbReference type="SAM" id="Phobius"/>
    </source>
</evidence>
<sequence>MGPDLTGPGQPAARQFSLALSIDVVVEEKAATTEVASEQDDFHPGIRLWTIIIGLGVTILLTALENTIVTVAMPSIISELNMGENYIWITNAFFVCSAAIQPLLGQLCNVFGRRWIMLASVAVFTLGSGICGGANSAAMLIAGRAVQGLGSGGIGLLIDIIVSDLVPLRYRGNYIGVILSLYGVGTTLGPFIGGSIVATTTWRWIFYLNLPIGGASFVILFLFLHVHYRDHVTLKEKIRRIDFLGNAVLITSTVSILYALAYAGTSYGWSDWHILVPLLVGFLGLLLFLFTQSKTLCPFAAAEPVVPLRLFHHRTSLIVTINTFINSALTFWGVFFLPVFFQAVLLFGPQRAGVALLPMSLVAIPGSALAAMSISRWGRYKPVHVAGFAVFMLGLGLFMLQDPQTTTAQWAAYQCICALGAGILLNSHLPAFQSAVPESDQAAATAAWGFIRSIGWVFGVAIPASIFNSRVGELVAAGELVTDPAAVKMLAGGEAYGAASAAQVQQFPLEVQDGIRLVYTEALKRVFLVSVAVAGVGFLLSLFEDEIVLRKRLDTEFGLKHENDRYNRTKSVV</sequence>
<dbReference type="AlphaFoldDB" id="A0AAN7B1C8"/>
<evidence type="ECO:0000256" key="5">
    <source>
        <dbReference type="ARBA" id="ARBA00023136"/>
    </source>
</evidence>
<evidence type="ECO:0000313" key="10">
    <source>
        <dbReference type="Proteomes" id="UP001301769"/>
    </source>
</evidence>
<keyword evidence="4 7" id="KW-1133">Transmembrane helix</keyword>
<evidence type="ECO:0000313" key="9">
    <source>
        <dbReference type="EMBL" id="KAK4206679.1"/>
    </source>
</evidence>
<evidence type="ECO:0000256" key="3">
    <source>
        <dbReference type="ARBA" id="ARBA00022692"/>
    </source>
</evidence>
<feature type="transmembrane region" description="Helical" evidence="7">
    <location>
        <begin position="243"/>
        <end position="260"/>
    </location>
</feature>
<keyword evidence="6" id="KW-0325">Glycoprotein</keyword>
<feature type="transmembrane region" description="Helical" evidence="7">
    <location>
        <begin position="48"/>
        <end position="73"/>
    </location>
</feature>
<feature type="transmembrane region" description="Helical" evidence="7">
    <location>
        <begin position="407"/>
        <end position="425"/>
    </location>
</feature>
<feature type="transmembrane region" description="Helical" evidence="7">
    <location>
        <begin position="272"/>
        <end position="290"/>
    </location>
</feature>
<evidence type="ECO:0000256" key="2">
    <source>
        <dbReference type="ARBA" id="ARBA00022448"/>
    </source>
</evidence>
<organism evidence="9 10">
    <name type="scientific">Rhypophila decipiens</name>
    <dbReference type="NCBI Taxonomy" id="261697"/>
    <lineage>
        <taxon>Eukaryota</taxon>
        <taxon>Fungi</taxon>
        <taxon>Dikarya</taxon>
        <taxon>Ascomycota</taxon>
        <taxon>Pezizomycotina</taxon>
        <taxon>Sordariomycetes</taxon>
        <taxon>Sordariomycetidae</taxon>
        <taxon>Sordariales</taxon>
        <taxon>Naviculisporaceae</taxon>
        <taxon>Rhypophila</taxon>
    </lineage>
</organism>
<proteinExistence type="predicted"/>
<dbReference type="CDD" id="cd17502">
    <property type="entry name" value="MFS_Azr1_MDR_like"/>
    <property type="match status" value="1"/>
</dbReference>
<evidence type="ECO:0000256" key="1">
    <source>
        <dbReference type="ARBA" id="ARBA00004141"/>
    </source>
</evidence>
<dbReference type="PRINTS" id="PR01036">
    <property type="entry name" value="TCRTETB"/>
</dbReference>
<feature type="transmembrane region" description="Helical" evidence="7">
    <location>
        <begin position="352"/>
        <end position="371"/>
    </location>
</feature>
<dbReference type="EMBL" id="MU858367">
    <property type="protein sequence ID" value="KAK4206679.1"/>
    <property type="molecule type" value="Genomic_DNA"/>
</dbReference>
<dbReference type="InterPro" id="IPR020846">
    <property type="entry name" value="MFS_dom"/>
</dbReference>
<protein>
    <submittedName>
        <fullName evidence="9">DNA repair protein RAD50</fullName>
    </submittedName>
</protein>
<dbReference type="Pfam" id="PF07690">
    <property type="entry name" value="MFS_1"/>
    <property type="match status" value="1"/>
</dbReference>
<feature type="domain" description="Major facilitator superfamily (MFS) profile" evidence="8">
    <location>
        <begin position="51"/>
        <end position="549"/>
    </location>
</feature>
<evidence type="ECO:0000256" key="6">
    <source>
        <dbReference type="ARBA" id="ARBA00023180"/>
    </source>
</evidence>
<dbReference type="Gene3D" id="1.20.1720.10">
    <property type="entry name" value="Multidrug resistance protein D"/>
    <property type="match status" value="1"/>
</dbReference>
<feature type="transmembrane region" description="Helical" evidence="7">
    <location>
        <begin position="116"/>
        <end position="135"/>
    </location>
</feature>
<comment type="caution">
    <text evidence="9">The sequence shown here is derived from an EMBL/GenBank/DDBJ whole genome shotgun (WGS) entry which is preliminary data.</text>
</comment>
<keyword evidence="10" id="KW-1185">Reference proteome</keyword>
<dbReference type="Proteomes" id="UP001301769">
    <property type="component" value="Unassembled WGS sequence"/>
</dbReference>
<reference evidence="9" key="1">
    <citation type="journal article" date="2023" name="Mol. Phylogenet. Evol.">
        <title>Genome-scale phylogeny and comparative genomics of the fungal order Sordariales.</title>
        <authorList>
            <person name="Hensen N."/>
            <person name="Bonometti L."/>
            <person name="Westerberg I."/>
            <person name="Brannstrom I.O."/>
            <person name="Guillou S."/>
            <person name="Cros-Aarteil S."/>
            <person name="Calhoun S."/>
            <person name="Haridas S."/>
            <person name="Kuo A."/>
            <person name="Mondo S."/>
            <person name="Pangilinan J."/>
            <person name="Riley R."/>
            <person name="LaButti K."/>
            <person name="Andreopoulos B."/>
            <person name="Lipzen A."/>
            <person name="Chen C."/>
            <person name="Yan M."/>
            <person name="Daum C."/>
            <person name="Ng V."/>
            <person name="Clum A."/>
            <person name="Steindorff A."/>
            <person name="Ohm R.A."/>
            <person name="Martin F."/>
            <person name="Silar P."/>
            <person name="Natvig D.O."/>
            <person name="Lalanne C."/>
            <person name="Gautier V."/>
            <person name="Ament-Velasquez S.L."/>
            <person name="Kruys A."/>
            <person name="Hutchinson M.I."/>
            <person name="Powell A.J."/>
            <person name="Barry K."/>
            <person name="Miller A.N."/>
            <person name="Grigoriev I.V."/>
            <person name="Debuchy R."/>
            <person name="Gladieux P."/>
            <person name="Hiltunen Thoren M."/>
            <person name="Johannesson H."/>
        </authorList>
    </citation>
    <scope>NUCLEOTIDE SEQUENCE</scope>
    <source>
        <strain evidence="9">PSN293</strain>
    </source>
</reference>
<feature type="transmembrane region" description="Helical" evidence="7">
    <location>
        <begin position="446"/>
        <end position="467"/>
    </location>
</feature>
<name>A0AAN7B1C8_9PEZI</name>
<feature type="transmembrane region" description="Helical" evidence="7">
    <location>
        <begin position="85"/>
        <end position="104"/>
    </location>
</feature>
<dbReference type="SUPFAM" id="SSF103473">
    <property type="entry name" value="MFS general substrate transporter"/>
    <property type="match status" value="1"/>
</dbReference>
<dbReference type="InterPro" id="IPR011701">
    <property type="entry name" value="MFS"/>
</dbReference>
<dbReference type="InterPro" id="IPR036259">
    <property type="entry name" value="MFS_trans_sf"/>
</dbReference>
<dbReference type="GO" id="GO:0022857">
    <property type="term" value="F:transmembrane transporter activity"/>
    <property type="evidence" value="ECO:0007669"/>
    <property type="project" value="InterPro"/>
</dbReference>
<evidence type="ECO:0000256" key="4">
    <source>
        <dbReference type="ARBA" id="ARBA00022989"/>
    </source>
</evidence>
<feature type="transmembrane region" description="Helical" evidence="7">
    <location>
        <begin position="383"/>
        <end position="401"/>
    </location>
</feature>
<keyword evidence="2" id="KW-0813">Transport</keyword>
<accession>A0AAN7B1C8</accession>
<feature type="transmembrane region" description="Helical" evidence="7">
    <location>
        <begin position="526"/>
        <end position="543"/>
    </location>
</feature>
<feature type="transmembrane region" description="Helical" evidence="7">
    <location>
        <begin position="174"/>
        <end position="198"/>
    </location>
</feature>
<dbReference type="Gene3D" id="1.20.1250.20">
    <property type="entry name" value="MFS general substrate transporter like domains"/>
    <property type="match status" value="1"/>
</dbReference>
<dbReference type="PANTHER" id="PTHR23501:SF187">
    <property type="entry name" value="MAJOR FACILITATOR SUPERFAMILY (MFS) PROFILE DOMAIN-CONTAINING PROTEIN"/>
    <property type="match status" value="1"/>
</dbReference>
<keyword evidence="5 7" id="KW-0472">Membrane</keyword>
<dbReference type="PANTHER" id="PTHR23501">
    <property type="entry name" value="MAJOR FACILITATOR SUPERFAMILY"/>
    <property type="match status" value="1"/>
</dbReference>
<evidence type="ECO:0000259" key="8">
    <source>
        <dbReference type="PROSITE" id="PS50850"/>
    </source>
</evidence>
<feature type="transmembrane region" description="Helical" evidence="7">
    <location>
        <begin position="317"/>
        <end position="340"/>
    </location>
</feature>